<evidence type="ECO:0000256" key="4">
    <source>
        <dbReference type="ARBA" id="ARBA00022741"/>
    </source>
</evidence>
<dbReference type="OrthoDB" id="23906at2157"/>
<dbReference type="GO" id="GO:0006438">
    <property type="term" value="P:valyl-tRNA aminoacylation"/>
    <property type="evidence" value="ECO:0007669"/>
    <property type="project" value="UniProtKB-UniRule"/>
</dbReference>
<evidence type="ECO:0000256" key="9">
    <source>
        <dbReference type="ARBA" id="ARBA00055630"/>
    </source>
</evidence>
<dbReference type="InterPro" id="IPR002303">
    <property type="entry name" value="Valyl-tRNA_ligase"/>
</dbReference>
<dbReference type="AlphaFoldDB" id="A0A2V2N0D8"/>
<comment type="catalytic activity">
    <reaction evidence="8 11">
        <text>tRNA(Val) + L-valine + ATP = L-valyl-tRNA(Val) + AMP + diphosphate</text>
        <dbReference type="Rhea" id="RHEA:10704"/>
        <dbReference type="Rhea" id="RHEA-COMP:9672"/>
        <dbReference type="Rhea" id="RHEA-COMP:9708"/>
        <dbReference type="ChEBI" id="CHEBI:30616"/>
        <dbReference type="ChEBI" id="CHEBI:33019"/>
        <dbReference type="ChEBI" id="CHEBI:57762"/>
        <dbReference type="ChEBI" id="CHEBI:78442"/>
        <dbReference type="ChEBI" id="CHEBI:78537"/>
        <dbReference type="ChEBI" id="CHEBI:456215"/>
        <dbReference type="EC" id="6.1.1.9"/>
    </reaction>
</comment>
<dbReference type="SUPFAM" id="SSF47323">
    <property type="entry name" value="Anticodon-binding domain of a subclass of class I aminoacyl-tRNA synthetases"/>
    <property type="match status" value="1"/>
</dbReference>
<dbReference type="PANTHER" id="PTHR11946">
    <property type="entry name" value="VALYL-TRNA SYNTHETASES"/>
    <property type="match status" value="1"/>
</dbReference>
<evidence type="ECO:0000256" key="11">
    <source>
        <dbReference type="HAMAP-Rule" id="MF_02005"/>
    </source>
</evidence>
<dbReference type="Proteomes" id="UP000245657">
    <property type="component" value="Unassembled WGS sequence"/>
</dbReference>
<comment type="caution">
    <text evidence="14">The sequence shown here is derived from an EMBL/GenBank/DDBJ whole genome shotgun (WGS) entry which is preliminary data.</text>
</comment>
<dbReference type="EC" id="6.1.1.9" evidence="11"/>
<dbReference type="SUPFAM" id="SSF50677">
    <property type="entry name" value="ValRS/IleRS/LeuRS editing domain"/>
    <property type="match status" value="1"/>
</dbReference>
<evidence type="ECO:0000259" key="13">
    <source>
        <dbReference type="Pfam" id="PF08264"/>
    </source>
</evidence>
<dbReference type="InterPro" id="IPR014729">
    <property type="entry name" value="Rossmann-like_a/b/a_fold"/>
</dbReference>
<evidence type="ECO:0000256" key="3">
    <source>
        <dbReference type="ARBA" id="ARBA00022598"/>
    </source>
</evidence>
<dbReference type="GO" id="GO:0005524">
    <property type="term" value="F:ATP binding"/>
    <property type="evidence" value="ECO:0007669"/>
    <property type="project" value="UniProtKB-UniRule"/>
</dbReference>
<dbReference type="CDD" id="cd07962">
    <property type="entry name" value="Anticodon_Ia_Val"/>
    <property type="match status" value="1"/>
</dbReference>
<keyword evidence="15" id="KW-1185">Reference proteome</keyword>
<dbReference type="InterPro" id="IPR013155">
    <property type="entry name" value="M/V/L/I-tRNA-synth_anticd-bd"/>
</dbReference>
<keyword evidence="4 11" id="KW-0547">Nucleotide-binding</keyword>
<accession>A0A2V2N0D8</accession>
<keyword evidence="5 11" id="KW-0067">ATP-binding</keyword>
<keyword evidence="7 11" id="KW-0030">Aminoacyl-tRNA synthetase</keyword>
<comment type="domain">
    <text evidence="11">ValRS has two distinct active sites: one for aminoacylation and one for editing. The misactivated threonine is translocated from the active site to the editing site.</text>
</comment>
<reference evidence="14 15" key="1">
    <citation type="submission" date="2018-05" db="EMBL/GenBank/DDBJ databases">
        <title>Draft genome of Methanospirillum lacunae Ki8-1.</title>
        <authorList>
            <person name="Dueholm M.S."/>
            <person name="Nielsen P.H."/>
            <person name="Bakmann L.F."/>
            <person name="Otzen D.E."/>
        </authorList>
    </citation>
    <scope>NUCLEOTIDE SEQUENCE [LARGE SCALE GENOMIC DNA]</scope>
    <source>
        <strain evidence="14 15">Ki8-1</strain>
    </source>
</reference>
<evidence type="ECO:0000256" key="7">
    <source>
        <dbReference type="ARBA" id="ARBA00023146"/>
    </source>
</evidence>
<dbReference type="Gene3D" id="3.40.50.620">
    <property type="entry name" value="HUPs"/>
    <property type="match status" value="2"/>
</dbReference>
<dbReference type="FunFam" id="3.40.50.620:FF:000324">
    <property type="entry name" value="Valine--tRNA ligase"/>
    <property type="match status" value="1"/>
</dbReference>
<evidence type="ECO:0000256" key="5">
    <source>
        <dbReference type="ARBA" id="ARBA00022840"/>
    </source>
</evidence>
<dbReference type="SUPFAM" id="SSF52374">
    <property type="entry name" value="Nucleotidylyl transferase"/>
    <property type="match status" value="1"/>
</dbReference>
<keyword evidence="2 11" id="KW-0963">Cytoplasm</keyword>
<dbReference type="InterPro" id="IPR022874">
    <property type="entry name" value="Valine-tRNA_ligase_type_2"/>
</dbReference>
<organism evidence="14 15">
    <name type="scientific">Methanospirillum lacunae</name>
    <dbReference type="NCBI Taxonomy" id="668570"/>
    <lineage>
        <taxon>Archaea</taxon>
        <taxon>Methanobacteriati</taxon>
        <taxon>Methanobacteriota</taxon>
        <taxon>Stenosarchaea group</taxon>
        <taxon>Methanomicrobia</taxon>
        <taxon>Methanomicrobiales</taxon>
        <taxon>Methanospirillaceae</taxon>
        <taxon>Methanospirillum</taxon>
    </lineage>
</organism>
<dbReference type="InterPro" id="IPR001412">
    <property type="entry name" value="aa-tRNA-synth_I_CS"/>
</dbReference>
<proteinExistence type="inferred from homology"/>
<dbReference type="PRINTS" id="PR00986">
    <property type="entry name" value="TRNASYNTHVAL"/>
</dbReference>
<dbReference type="InterPro" id="IPR009008">
    <property type="entry name" value="Val/Leu/Ile-tRNA-synth_edit"/>
</dbReference>
<dbReference type="NCBIfam" id="TIGR00422">
    <property type="entry name" value="valS"/>
    <property type="match status" value="1"/>
</dbReference>
<keyword evidence="6 11" id="KW-0648">Protein biosynthesis</keyword>
<dbReference type="GO" id="GO:0005829">
    <property type="term" value="C:cytosol"/>
    <property type="evidence" value="ECO:0007669"/>
    <property type="project" value="TreeGrafter"/>
</dbReference>
<dbReference type="PROSITE" id="PS00178">
    <property type="entry name" value="AA_TRNA_LIGASE_I"/>
    <property type="match status" value="1"/>
</dbReference>
<sequence>MPLSDPLPKNYDYREVEARWQKIWKEEDHYFQENSDKPQFVIDTPPPYPTGEFHIGNAFNWCYIDFLARYKRMKGYNVMFPQGWDCHGLPTEVKVEETHKITKNDVPRQQFREMCRALTIGNIEKMRASMRRMAFSIDWSHEYITMMPYYYGKTQLSFLRMFKAGQIYQSNHPVNFCPRCETAIAFAEVNYSDRTTSLNFFNFDGIEIATTRPELLAACVAVAVHPTDDRYSGKGGKTLKVPLFGHEVPIITDEAVDPAFGSGAVMICTFGDKQDVLWWRTHNLPLRKAIDKTGKMTDIAGKYVGMTSGDCRKAILAEMQEQGILIRQQPLEQRVGTCWRCKTPIEILSENQWFVKIPHEAALKAAKEVKWYPEHMFLRMENWIEQMEWDWCISRQRLFATPIPIWFCKDCGEIIIPEEADLPVDPTVDKPKKPCPKCGSTSFAAETDVLDTWMDSSISVLHVTGWDGSQKKPPLFPAQIRPQGHDIIRTWAFYTILRAVSLVGGRPWDQILVNGMVLGEDGFKMSKSRGNVTVPEEILSQYGADSLRQWAAAGAATGSDIQFNWNDVVAANRFLTKMWNISRFALMQLSREPYNEKAPITALADRWLLVRLDQTVRDVSDAFETYQFDRGLRMIREFAWDVLADNYIEIVKGRLYGGSGRDGACVAIQTALNSLCRMMAPYTPYFAEEIWSAAFEGSVHKQHWVDFSYTDPQALADGQMLVRIVNEVRRYKHDKNLALNAPLGTVTVYATDLIDDAGDGSLALNCTLKYMAGKPELRQVTTGVSFNMGIIGPALRGQAKGFMQAIEALPKDQLGVLPKSIMVGGEEIAVPEGSVIPKMSYTVAGAAVEIITAQDDLIITVEQKE</sequence>
<dbReference type="InterPro" id="IPR009080">
    <property type="entry name" value="tRNAsynth_Ia_anticodon-bd"/>
</dbReference>
<dbReference type="RefSeq" id="WP_109968515.1">
    <property type="nucleotide sequence ID" value="NZ_CP176093.1"/>
</dbReference>
<dbReference type="Pfam" id="PF00133">
    <property type="entry name" value="tRNA-synt_1"/>
    <property type="match status" value="1"/>
</dbReference>
<dbReference type="GeneID" id="97548110"/>
<evidence type="ECO:0000256" key="8">
    <source>
        <dbReference type="ARBA" id="ARBA00047552"/>
    </source>
</evidence>
<comment type="function">
    <text evidence="9 11">Catalyzes the attachment of valine to tRNA(Val). As ValRS can inadvertently accommodate and process structurally similar amino acids such as threonine, to avoid such errors, it has a 'posttransfer' editing activity that hydrolyzes mischarged Thr-tRNA(Val) in a tRNA-dependent manner.</text>
</comment>
<evidence type="ECO:0000256" key="6">
    <source>
        <dbReference type="ARBA" id="ARBA00022917"/>
    </source>
</evidence>
<dbReference type="Gene3D" id="1.10.730.10">
    <property type="entry name" value="Isoleucyl-tRNA Synthetase, Domain 1"/>
    <property type="match status" value="1"/>
</dbReference>
<dbReference type="InterPro" id="IPR033705">
    <property type="entry name" value="Anticodon_Ia_Val"/>
</dbReference>
<dbReference type="PANTHER" id="PTHR11946:SF93">
    <property type="entry name" value="VALINE--TRNA LIGASE, CHLOROPLASTIC_MITOCHONDRIAL 2"/>
    <property type="match status" value="1"/>
</dbReference>
<evidence type="ECO:0000256" key="2">
    <source>
        <dbReference type="ARBA" id="ARBA00022490"/>
    </source>
</evidence>
<evidence type="ECO:0000259" key="12">
    <source>
        <dbReference type="Pfam" id="PF00133"/>
    </source>
</evidence>
<dbReference type="InterPro" id="IPR002300">
    <property type="entry name" value="aa-tRNA-synth_Ia"/>
</dbReference>
<feature type="short sequence motif" description="'KMSKS' region" evidence="11">
    <location>
        <begin position="524"/>
        <end position="528"/>
    </location>
</feature>
<comment type="similarity">
    <text evidence="10 11">Belongs to the class-I aminoacyl-tRNA synthetase family. ValS type 2 subfamily.</text>
</comment>
<evidence type="ECO:0000256" key="1">
    <source>
        <dbReference type="ARBA" id="ARBA00004496"/>
    </source>
</evidence>
<feature type="binding site" evidence="11">
    <location>
        <position position="527"/>
    </location>
    <ligand>
        <name>ATP</name>
        <dbReference type="ChEBI" id="CHEBI:30616"/>
    </ligand>
</feature>
<feature type="short sequence motif" description="'HIGH' region" evidence="11">
    <location>
        <begin position="47"/>
        <end position="57"/>
    </location>
</feature>
<keyword evidence="3 11" id="KW-0436">Ligase</keyword>
<gene>
    <name evidence="11" type="primary">valS</name>
    <name evidence="14" type="ORF">DK846_08525</name>
</gene>
<feature type="domain" description="Methionyl/Valyl/Leucyl/Isoleucyl-tRNA synthetase anticodon-binding" evidence="13">
    <location>
        <begin position="605"/>
        <end position="743"/>
    </location>
</feature>
<protein>
    <recommendedName>
        <fullName evidence="11">Valine--tRNA ligase</fullName>
        <ecNumber evidence="11">6.1.1.9</ecNumber>
    </recommendedName>
    <alternativeName>
        <fullName evidence="11">Valyl-tRNA synthetase</fullName>
        <shortName evidence="11">ValRS</shortName>
    </alternativeName>
</protein>
<comment type="subcellular location">
    <subcellularLocation>
        <location evidence="1 11">Cytoplasm</location>
    </subcellularLocation>
</comment>
<feature type="domain" description="Aminoacyl-tRNA synthetase class Ia" evidence="12">
    <location>
        <begin position="20"/>
        <end position="563"/>
    </location>
</feature>
<evidence type="ECO:0000313" key="15">
    <source>
        <dbReference type="Proteomes" id="UP000245657"/>
    </source>
</evidence>
<evidence type="ECO:0000256" key="10">
    <source>
        <dbReference type="ARBA" id="ARBA00061452"/>
    </source>
</evidence>
<evidence type="ECO:0000313" key="14">
    <source>
        <dbReference type="EMBL" id="PWR72025.1"/>
    </source>
</evidence>
<dbReference type="FunFam" id="3.40.50.620:FF:000192">
    <property type="entry name" value="Valine--tRNA ligase"/>
    <property type="match status" value="1"/>
</dbReference>
<name>A0A2V2N0D8_9EURY</name>
<dbReference type="GO" id="GO:0002161">
    <property type="term" value="F:aminoacyl-tRNA deacylase activity"/>
    <property type="evidence" value="ECO:0007669"/>
    <property type="project" value="InterPro"/>
</dbReference>
<dbReference type="EMBL" id="QGMY01000007">
    <property type="protein sequence ID" value="PWR72025.1"/>
    <property type="molecule type" value="Genomic_DNA"/>
</dbReference>
<dbReference type="Pfam" id="PF08264">
    <property type="entry name" value="Anticodon_1"/>
    <property type="match status" value="1"/>
</dbReference>
<dbReference type="CDD" id="cd00817">
    <property type="entry name" value="ValRS_core"/>
    <property type="match status" value="1"/>
</dbReference>
<dbReference type="HAMAP" id="MF_02005">
    <property type="entry name" value="Val_tRNA_synth_type2"/>
    <property type="match status" value="1"/>
</dbReference>
<dbReference type="NCBIfam" id="NF009687">
    <property type="entry name" value="PRK13208.1"/>
    <property type="match status" value="1"/>
</dbReference>
<dbReference type="GO" id="GO:0004832">
    <property type="term" value="F:valine-tRNA ligase activity"/>
    <property type="evidence" value="ECO:0007669"/>
    <property type="project" value="UniProtKB-UniRule"/>
</dbReference>